<feature type="transmembrane region" description="Helical" evidence="1">
    <location>
        <begin position="38"/>
        <end position="56"/>
    </location>
</feature>
<name>A0A804PTU8_MAIZE</name>
<keyword evidence="3" id="KW-1185">Reference proteome</keyword>
<accession>A0A804PTU8</accession>
<reference evidence="3" key="1">
    <citation type="journal article" date="2009" name="Science">
        <title>The B73 maize genome: complexity, diversity, and dynamics.</title>
        <authorList>
            <person name="Schnable P.S."/>
            <person name="Ware D."/>
            <person name="Fulton R.S."/>
            <person name="Stein J.C."/>
            <person name="Wei F."/>
            <person name="Pasternak S."/>
            <person name="Liang C."/>
            <person name="Zhang J."/>
            <person name="Fulton L."/>
            <person name="Graves T.A."/>
            <person name="Minx P."/>
            <person name="Reily A.D."/>
            <person name="Courtney L."/>
            <person name="Kruchowski S.S."/>
            <person name="Tomlinson C."/>
            <person name="Strong C."/>
            <person name="Delehaunty K."/>
            <person name="Fronick C."/>
            <person name="Courtney B."/>
            <person name="Rock S.M."/>
            <person name="Belter E."/>
            <person name="Du F."/>
            <person name="Kim K."/>
            <person name="Abbott R.M."/>
            <person name="Cotton M."/>
            <person name="Levy A."/>
            <person name="Marchetto P."/>
            <person name="Ochoa K."/>
            <person name="Jackson S.M."/>
            <person name="Gillam B."/>
            <person name="Chen W."/>
            <person name="Yan L."/>
            <person name="Higginbotham J."/>
            <person name="Cardenas M."/>
            <person name="Waligorski J."/>
            <person name="Applebaum E."/>
            <person name="Phelps L."/>
            <person name="Falcone J."/>
            <person name="Kanchi K."/>
            <person name="Thane T."/>
            <person name="Scimone A."/>
            <person name="Thane N."/>
            <person name="Henke J."/>
            <person name="Wang T."/>
            <person name="Ruppert J."/>
            <person name="Shah N."/>
            <person name="Rotter K."/>
            <person name="Hodges J."/>
            <person name="Ingenthron E."/>
            <person name="Cordes M."/>
            <person name="Kohlberg S."/>
            <person name="Sgro J."/>
            <person name="Delgado B."/>
            <person name="Mead K."/>
            <person name="Chinwalla A."/>
            <person name="Leonard S."/>
            <person name="Crouse K."/>
            <person name="Collura K."/>
            <person name="Kudrna D."/>
            <person name="Currie J."/>
            <person name="He R."/>
            <person name="Angelova A."/>
            <person name="Rajasekar S."/>
            <person name="Mueller T."/>
            <person name="Lomeli R."/>
            <person name="Scara G."/>
            <person name="Ko A."/>
            <person name="Delaney K."/>
            <person name="Wissotski M."/>
            <person name="Lopez G."/>
            <person name="Campos D."/>
            <person name="Braidotti M."/>
            <person name="Ashley E."/>
            <person name="Golser W."/>
            <person name="Kim H."/>
            <person name="Lee S."/>
            <person name="Lin J."/>
            <person name="Dujmic Z."/>
            <person name="Kim W."/>
            <person name="Talag J."/>
            <person name="Zuccolo A."/>
            <person name="Fan C."/>
            <person name="Sebastian A."/>
            <person name="Kramer M."/>
            <person name="Spiegel L."/>
            <person name="Nascimento L."/>
            <person name="Zutavern T."/>
            <person name="Miller B."/>
            <person name="Ambroise C."/>
            <person name="Muller S."/>
            <person name="Spooner W."/>
            <person name="Narechania A."/>
            <person name="Ren L."/>
            <person name="Wei S."/>
            <person name="Kumari S."/>
            <person name="Faga B."/>
            <person name="Levy M.J."/>
            <person name="McMahan L."/>
            <person name="Van Buren P."/>
            <person name="Vaughn M.W."/>
            <person name="Ying K."/>
            <person name="Yeh C.-T."/>
            <person name="Emrich S.J."/>
            <person name="Jia Y."/>
            <person name="Kalyanaraman A."/>
            <person name="Hsia A.-P."/>
            <person name="Barbazuk W.B."/>
            <person name="Baucom R.S."/>
            <person name="Brutnell T.P."/>
            <person name="Carpita N.C."/>
            <person name="Chaparro C."/>
            <person name="Chia J.-M."/>
            <person name="Deragon J.-M."/>
            <person name="Estill J.C."/>
            <person name="Fu Y."/>
            <person name="Jeddeloh J.A."/>
            <person name="Han Y."/>
            <person name="Lee H."/>
            <person name="Li P."/>
            <person name="Lisch D.R."/>
            <person name="Liu S."/>
            <person name="Liu Z."/>
            <person name="Nagel D.H."/>
            <person name="McCann M.C."/>
            <person name="SanMiguel P."/>
            <person name="Myers A.M."/>
            <person name="Nettleton D."/>
            <person name="Nguyen J."/>
            <person name="Penning B.W."/>
            <person name="Ponnala L."/>
            <person name="Schneider K.L."/>
            <person name="Schwartz D.C."/>
            <person name="Sharma A."/>
            <person name="Soderlund C."/>
            <person name="Springer N.M."/>
            <person name="Sun Q."/>
            <person name="Wang H."/>
            <person name="Waterman M."/>
            <person name="Westerman R."/>
            <person name="Wolfgruber T.K."/>
            <person name="Yang L."/>
            <person name="Yu Y."/>
            <person name="Zhang L."/>
            <person name="Zhou S."/>
            <person name="Zhu Q."/>
            <person name="Bennetzen J.L."/>
            <person name="Dawe R.K."/>
            <person name="Jiang J."/>
            <person name="Jiang N."/>
            <person name="Presting G.G."/>
            <person name="Wessler S.R."/>
            <person name="Aluru S."/>
            <person name="Martienssen R.A."/>
            <person name="Clifton S.W."/>
            <person name="McCombie W.R."/>
            <person name="Wing R.A."/>
            <person name="Wilson R.K."/>
        </authorList>
    </citation>
    <scope>NUCLEOTIDE SEQUENCE [LARGE SCALE GENOMIC DNA]</scope>
    <source>
        <strain evidence="3">cv. B73</strain>
    </source>
</reference>
<reference evidence="2" key="2">
    <citation type="submission" date="2019-07" db="EMBL/GenBank/DDBJ databases">
        <authorList>
            <person name="Seetharam A."/>
            <person name="Woodhouse M."/>
            <person name="Cannon E."/>
        </authorList>
    </citation>
    <scope>NUCLEOTIDE SEQUENCE [LARGE SCALE GENOMIC DNA]</scope>
    <source>
        <strain evidence="2">cv. B73</strain>
    </source>
</reference>
<protein>
    <submittedName>
        <fullName evidence="2">Uncharacterized protein</fullName>
    </submittedName>
</protein>
<feature type="transmembrane region" description="Helical" evidence="1">
    <location>
        <begin position="63"/>
        <end position="82"/>
    </location>
</feature>
<evidence type="ECO:0000256" key="1">
    <source>
        <dbReference type="SAM" id="Phobius"/>
    </source>
</evidence>
<sequence length="233" mass="25500">MIDSIPIRPPVAVNSSAKLGSDRCTLCRRLNLRFSSSLFIPWICPVVVQAFDFCYYNIQRRELILIFFVVVLFPCCLCRWWLGCFDICRLAVKSKGTDKPKGSKGNVDKDPNKADSQHFLSAGAVAAALVSSPMLGSGMLPGAGFGETGTDLVLGSGMLPGAAALQFLGRFKGILSVEETGESKAVNARWRQSACCIGPPCFWCGLFLTEPTYLHIFFIFSSREYMGREQGST</sequence>
<dbReference type="Proteomes" id="UP000007305">
    <property type="component" value="Chromosome 6"/>
</dbReference>
<reference evidence="2" key="3">
    <citation type="submission" date="2021-05" db="UniProtKB">
        <authorList>
            <consortium name="EnsemblPlants"/>
        </authorList>
    </citation>
    <scope>IDENTIFICATION</scope>
    <source>
        <strain evidence="2">cv. B73</strain>
    </source>
</reference>
<dbReference type="InParanoid" id="A0A804PTU8"/>
<keyword evidence="1" id="KW-0812">Transmembrane</keyword>
<dbReference type="Gramene" id="Zm00001eb264970_T001">
    <property type="protein sequence ID" value="Zm00001eb264970_P001"/>
    <property type="gene ID" value="Zm00001eb264970"/>
</dbReference>
<keyword evidence="1" id="KW-1133">Transmembrane helix</keyword>
<evidence type="ECO:0000313" key="2">
    <source>
        <dbReference type="EnsemblPlants" id="Zm00001eb264970_P001"/>
    </source>
</evidence>
<keyword evidence="1" id="KW-0472">Membrane</keyword>
<dbReference type="AlphaFoldDB" id="A0A804PTU8"/>
<organism evidence="2 3">
    <name type="scientific">Zea mays</name>
    <name type="common">Maize</name>
    <dbReference type="NCBI Taxonomy" id="4577"/>
    <lineage>
        <taxon>Eukaryota</taxon>
        <taxon>Viridiplantae</taxon>
        <taxon>Streptophyta</taxon>
        <taxon>Embryophyta</taxon>
        <taxon>Tracheophyta</taxon>
        <taxon>Spermatophyta</taxon>
        <taxon>Magnoliopsida</taxon>
        <taxon>Liliopsida</taxon>
        <taxon>Poales</taxon>
        <taxon>Poaceae</taxon>
        <taxon>PACMAD clade</taxon>
        <taxon>Panicoideae</taxon>
        <taxon>Andropogonodae</taxon>
        <taxon>Andropogoneae</taxon>
        <taxon>Tripsacinae</taxon>
        <taxon>Zea</taxon>
    </lineage>
</organism>
<dbReference type="EnsemblPlants" id="Zm00001eb264970_T001">
    <property type="protein sequence ID" value="Zm00001eb264970_P001"/>
    <property type="gene ID" value="Zm00001eb264970"/>
</dbReference>
<proteinExistence type="predicted"/>
<evidence type="ECO:0000313" key="3">
    <source>
        <dbReference type="Proteomes" id="UP000007305"/>
    </source>
</evidence>